<proteinExistence type="predicted"/>
<dbReference type="Pfam" id="PF23282">
    <property type="entry name" value="WHD_ROQ1"/>
    <property type="match status" value="1"/>
</dbReference>
<reference evidence="6" key="2">
    <citation type="submission" date="2022-01" db="EMBL/GenBank/DDBJ databases">
        <authorList>
            <person name="Yamashiro T."/>
            <person name="Shiraishi A."/>
            <person name="Satake H."/>
            <person name="Nakayama K."/>
        </authorList>
    </citation>
    <scope>NUCLEOTIDE SEQUENCE</scope>
</reference>
<evidence type="ECO:0000313" key="7">
    <source>
        <dbReference type="Proteomes" id="UP001151760"/>
    </source>
</evidence>
<dbReference type="Proteomes" id="UP001151760">
    <property type="component" value="Unassembled WGS sequence"/>
</dbReference>
<evidence type="ECO:0000313" key="6">
    <source>
        <dbReference type="EMBL" id="GJT60273.1"/>
    </source>
</evidence>
<dbReference type="Pfam" id="PF20160">
    <property type="entry name" value="C-JID"/>
    <property type="match status" value="1"/>
</dbReference>
<dbReference type="InterPro" id="IPR003591">
    <property type="entry name" value="Leu-rich_rpt_typical-subtyp"/>
</dbReference>
<reference evidence="6" key="1">
    <citation type="journal article" date="2022" name="Int. J. Mol. Sci.">
        <title>Draft Genome of Tanacetum Coccineum: Genomic Comparison of Closely Related Tanacetum-Family Plants.</title>
        <authorList>
            <person name="Yamashiro T."/>
            <person name="Shiraishi A."/>
            <person name="Nakayama K."/>
            <person name="Satake H."/>
        </authorList>
    </citation>
    <scope>NUCLEOTIDE SEQUENCE</scope>
</reference>
<dbReference type="EMBL" id="BQNB010017184">
    <property type="protein sequence ID" value="GJT60273.1"/>
    <property type="molecule type" value="Genomic_DNA"/>
</dbReference>
<keyword evidence="7" id="KW-1185">Reference proteome</keyword>
<dbReference type="InterPro" id="IPR044974">
    <property type="entry name" value="Disease_R_plants"/>
</dbReference>
<dbReference type="InterPro" id="IPR001611">
    <property type="entry name" value="Leu-rich_rpt"/>
</dbReference>
<dbReference type="Pfam" id="PF13855">
    <property type="entry name" value="LRR_8"/>
    <property type="match status" value="1"/>
</dbReference>
<evidence type="ECO:0000256" key="1">
    <source>
        <dbReference type="ARBA" id="ARBA00022614"/>
    </source>
</evidence>
<dbReference type="PANTHER" id="PTHR11017:SF573">
    <property type="entry name" value="ADP-RIBOSYL CYCLASE_CYCLIC ADP-RIBOSE HYDROLASE"/>
    <property type="match status" value="1"/>
</dbReference>
<dbReference type="PROSITE" id="PS51450">
    <property type="entry name" value="LRR"/>
    <property type="match status" value="1"/>
</dbReference>
<dbReference type="SUPFAM" id="SSF46785">
    <property type="entry name" value="Winged helix' DNA-binding domain"/>
    <property type="match status" value="1"/>
</dbReference>
<evidence type="ECO:0000259" key="5">
    <source>
        <dbReference type="Pfam" id="PF23282"/>
    </source>
</evidence>
<dbReference type="SUPFAM" id="SSF52058">
    <property type="entry name" value="L domain-like"/>
    <property type="match status" value="1"/>
</dbReference>
<comment type="caution">
    <text evidence="6">The sequence shown here is derived from an EMBL/GenBank/DDBJ whole genome shotgun (WGS) entry which is preliminary data.</text>
</comment>
<dbReference type="SMART" id="SM00369">
    <property type="entry name" value="LRR_TYP"/>
    <property type="match status" value="2"/>
</dbReference>
<organism evidence="6 7">
    <name type="scientific">Tanacetum coccineum</name>
    <dbReference type="NCBI Taxonomy" id="301880"/>
    <lineage>
        <taxon>Eukaryota</taxon>
        <taxon>Viridiplantae</taxon>
        <taxon>Streptophyta</taxon>
        <taxon>Embryophyta</taxon>
        <taxon>Tracheophyta</taxon>
        <taxon>Spermatophyta</taxon>
        <taxon>Magnoliopsida</taxon>
        <taxon>eudicotyledons</taxon>
        <taxon>Gunneridae</taxon>
        <taxon>Pentapetalae</taxon>
        <taxon>asterids</taxon>
        <taxon>campanulids</taxon>
        <taxon>Asterales</taxon>
        <taxon>Asteraceae</taxon>
        <taxon>Asteroideae</taxon>
        <taxon>Anthemideae</taxon>
        <taxon>Anthemidinae</taxon>
        <taxon>Tanacetum</taxon>
    </lineage>
</organism>
<accession>A0ABQ5FBK1</accession>
<dbReference type="InterPro" id="IPR045344">
    <property type="entry name" value="C-JID"/>
</dbReference>
<dbReference type="Gene3D" id="3.80.10.10">
    <property type="entry name" value="Ribonuclease Inhibitor"/>
    <property type="match status" value="2"/>
</dbReference>
<feature type="domain" description="C-JID" evidence="4">
    <location>
        <begin position="501"/>
        <end position="557"/>
    </location>
</feature>
<protein>
    <submittedName>
        <fullName evidence="6">NB-ARC domains-containing protein</fullName>
    </submittedName>
</protein>
<dbReference type="PANTHER" id="PTHR11017">
    <property type="entry name" value="LEUCINE-RICH REPEAT-CONTAINING PROTEIN"/>
    <property type="match status" value="1"/>
</dbReference>
<dbReference type="InterPro" id="IPR036390">
    <property type="entry name" value="WH_DNA-bd_sf"/>
</dbReference>
<keyword evidence="1" id="KW-0433">Leucine-rich repeat</keyword>
<evidence type="ECO:0000259" key="4">
    <source>
        <dbReference type="Pfam" id="PF20160"/>
    </source>
</evidence>
<dbReference type="InterPro" id="IPR032675">
    <property type="entry name" value="LRR_dom_sf"/>
</dbReference>
<evidence type="ECO:0000256" key="3">
    <source>
        <dbReference type="SAM" id="MobiDB-lite"/>
    </source>
</evidence>
<sequence>MKNQLQWFGKSELDRLQTYPNSHILQKLRPSFDGLASDQKETFLDIACAFIGESRYFAASVLDNNTRCSANAIIEVLADKFLITVSEDRLQMHELIQSMAREIMREEFRQNHRRLWISSEDYDVPNVNKVTEEVEVLVRMPNKNCPNIPIDGQALTRMKNLRILKICFPNVEGRWQPFAVNFSGRLDLLFNKLRLLYWHGLPLKFLPSDFYPENIVSIDLSYSHIKHLWTTPKCFMRLKFMKLRHCCNLTTTPDFSEITNLEELDLEGCVNLVTVHPSIVMLKRLVVLNMGGCGRAIGSQGCLNVNQVPEAFWSRWWTSIPGFIWNQQHPQRSVSLAGLHMLKSLNFSYCNLEQVPESIGGLSCLEELNLEGNNFTSLPGSLTQLSHLKQLYVDGCKKLEVLPKFPPSLYALSARDCTSLCSIRGTCLLSDLSNCPKLFTNVAIDSQLTISGTQCLDSSITSLGSTNRFSSFRQYAGIQDKRCKLLRCPGSSIEIMNIIYHGNSIPEWFTNKSMGNHVEVQLPSDWCYDKFRGYGTCVVFKRKIPSLISHRKYSYLQKAIDDSILERVMVFPPTIGAMNTMKESSKPQGAHKSQPSHIPGLWYPSNTVNHK</sequence>
<feature type="region of interest" description="Disordered" evidence="3">
    <location>
        <begin position="580"/>
        <end position="611"/>
    </location>
</feature>
<gene>
    <name evidence="6" type="ORF">Tco_1003806</name>
</gene>
<evidence type="ECO:0000256" key="2">
    <source>
        <dbReference type="ARBA" id="ARBA00022737"/>
    </source>
</evidence>
<name>A0ABQ5FBK1_9ASTR</name>
<dbReference type="InterPro" id="IPR058192">
    <property type="entry name" value="WHD_ROQ1-like"/>
</dbReference>
<keyword evidence="2" id="KW-0677">Repeat</keyword>
<feature type="domain" description="Disease resistance protein Roq1-like winged-helix" evidence="5">
    <location>
        <begin position="38"/>
        <end position="106"/>
    </location>
</feature>